<dbReference type="EMBL" id="VICD02000006">
    <property type="protein sequence ID" value="KAB8198752.1"/>
    <property type="molecule type" value="Genomic_DNA"/>
</dbReference>
<gene>
    <name evidence="1" type="ORF">FKV24_000875</name>
</gene>
<comment type="caution">
    <text evidence="1">The sequence shown here is derived from an EMBL/GenBank/DDBJ whole genome shotgun (WGS) entry which is preliminary data.</text>
</comment>
<name>A0A5N6D0M6_9GAMM</name>
<evidence type="ECO:0000313" key="1">
    <source>
        <dbReference type="EMBL" id="KAB8198752.1"/>
    </source>
</evidence>
<protein>
    <submittedName>
        <fullName evidence="1">Uncharacterized protein</fullName>
    </submittedName>
</protein>
<dbReference type="Proteomes" id="UP000320431">
    <property type="component" value="Unassembled WGS sequence"/>
</dbReference>
<dbReference type="AlphaFoldDB" id="A0A5N6D0M6"/>
<reference evidence="1 2" key="1">
    <citation type="submission" date="2019-10" db="EMBL/GenBank/DDBJ databases">
        <title>Lysobacter alkalisoli sp. nov., isolated from saline-alkaline soil.</title>
        <authorList>
            <person name="Sun J.-Q."/>
        </authorList>
    </citation>
    <scope>NUCLEOTIDE SEQUENCE [LARGE SCALE GENOMIC DNA]</scope>
    <source>
        <strain evidence="1 2">KCTC 42381</strain>
    </source>
</reference>
<proteinExistence type="predicted"/>
<organism evidence="1 2">
    <name type="scientific">Marilutibacter maris</name>
    <dbReference type="NCBI Taxonomy" id="1605891"/>
    <lineage>
        <taxon>Bacteria</taxon>
        <taxon>Pseudomonadati</taxon>
        <taxon>Pseudomonadota</taxon>
        <taxon>Gammaproteobacteria</taxon>
        <taxon>Lysobacterales</taxon>
        <taxon>Lysobacteraceae</taxon>
        <taxon>Marilutibacter</taxon>
    </lineage>
</organism>
<evidence type="ECO:0000313" key="2">
    <source>
        <dbReference type="Proteomes" id="UP000320431"/>
    </source>
</evidence>
<sequence length="140" mass="15788">MIRTARTKRAINAAVDEGFFPLIKAVQPSPDVHFMVGVDQDPLTGKIELLGDIRGYGQNMVMEFRDYYPYNFPNPFAAYLIPDDLVPGEAVWLEDLIEDIVAVWGNQGYHPRLACAPAIWNGEDFEILFDPAKDADEWIG</sequence>
<accession>A0A5N6D0M6</accession>